<sequence length="40" mass="4683">MKIRRSVDSFRYHTHHLTAVKKKGSKMSEGGYQLHLDGWP</sequence>
<dbReference type="Proteomes" id="UP000499080">
    <property type="component" value="Unassembled WGS sequence"/>
</dbReference>
<protein>
    <submittedName>
        <fullName evidence="1">Uncharacterized protein</fullName>
    </submittedName>
</protein>
<feature type="non-terminal residue" evidence="1">
    <location>
        <position position="40"/>
    </location>
</feature>
<dbReference type="AlphaFoldDB" id="A0A4Y2N8Y0"/>
<gene>
    <name evidence="1" type="ORF">AVEN_230526_1</name>
</gene>
<keyword evidence="2" id="KW-1185">Reference proteome</keyword>
<accession>A0A4Y2N8Y0</accession>
<name>A0A4Y2N8Y0_ARAVE</name>
<evidence type="ECO:0000313" key="2">
    <source>
        <dbReference type="Proteomes" id="UP000499080"/>
    </source>
</evidence>
<reference evidence="1 2" key="1">
    <citation type="journal article" date="2019" name="Sci. Rep.">
        <title>Orb-weaving spider Araneus ventricosus genome elucidates the spidroin gene catalogue.</title>
        <authorList>
            <person name="Kono N."/>
            <person name="Nakamura H."/>
            <person name="Ohtoshi R."/>
            <person name="Moran D.A.P."/>
            <person name="Shinohara A."/>
            <person name="Yoshida Y."/>
            <person name="Fujiwara M."/>
            <person name="Mori M."/>
            <person name="Tomita M."/>
            <person name="Arakawa K."/>
        </authorList>
    </citation>
    <scope>NUCLEOTIDE SEQUENCE [LARGE SCALE GENOMIC DNA]</scope>
</reference>
<dbReference type="EMBL" id="BGPR01008565">
    <property type="protein sequence ID" value="GBN34597.1"/>
    <property type="molecule type" value="Genomic_DNA"/>
</dbReference>
<organism evidence="1 2">
    <name type="scientific">Araneus ventricosus</name>
    <name type="common">Orbweaver spider</name>
    <name type="synonym">Epeira ventricosa</name>
    <dbReference type="NCBI Taxonomy" id="182803"/>
    <lineage>
        <taxon>Eukaryota</taxon>
        <taxon>Metazoa</taxon>
        <taxon>Ecdysozoa</taxon>
        <taxon>Arthropoda</taxon>
        <taxon>Chelicerata</taxon>
        <taxon>Arachnida</taxon>
        <taxon>Araneae</taxon>
        <taxon>Araneomorphae</taxon>
        <taxon>Entelegynae</taxon>
        <taxon>Araneoidea</taxon>
        <taxon>Araneidae</taxon>
        <taxon>Araneus</taxon>
    </lineage>
</organism>
<evidence type="ECO:0000313" key="1">
    <source>
        <dbReference type="EMBL" id="GBN34597.1"/>
    </source>
</evidence>
<proteinExistence type="predicted"/>
<comment type="caution">
    <text evidence="1">The sequence shown here is derived from an EMBL/GenBank/DDBJ whole genome shotgun (WGS) entry which is preliminary data.</text>
</comment>